<dbReference type="CDD" id="cd00303">
    <property type="entry name" value="retropepsin_like"/>
    <property type="match status" value="1"/>
</dbReference>
<proteinExistence type="predicted"/>
<dbReference type="Proteomes" id="UP000826271">
    <property type="component" value="Unassembled WGS sequence"/>
</dbReference>
<dbReference type="SUPFAM" id="SSF50630">
    <property type="entry name" value="Acid proteases"/>
    <property type="match status" value="1"/>
</dbReference>
<dbReference type="EMBL" id="WHWC01000006">
    <property type="protein sequence ID" value="KAG8380350.1"/>
    <property type="molecule type" value="Genomic_DNA"/>
</dbReference>
<accession>A0AAV6XME7</accession>
<dbReference type="InterPro" id="IPR021109">
    <property type="entry name" value="Peptidase_aspartic_dom_sf"/>
</dbReference>
<evidence type="ECO:0000313" key="2">
    <source>
        <dbReference type="Proteomes" id="UP000826271"/>
    </source>
</evidence>
<organism evidence="1 2">
    <name type="scientific">Buddleja alternifolia</name>
    <dbReference type="NCBI Taxonomy" id="168488"/>
    <lineage>
        <taxon>Eukaryota</taxon>
        <taxon>Viridiplantae</taxon>
        <taxon>Streptophyta</taxon>
        <taxon>Embryophyta</taxon>
        <taxon>Tracheophyta</taxon>
        <taxon>Spermatophyta</taxon>
        <taxon>Magnoliopsida</taxon>
        <taxon>eudicotyledons</taxon>
        <taxon>Gunneridae</taxon>
        <taxon>Pentapetalae</taxon>
        <taxon>asterids</taxon>
        <taxon>lamiids</taxon>
        <taxon>Lamiales</taxon>
        <taxon>Scrophulariaceae</taxon>
        <taxon>Buddlejeae</taxon>
        <taxon>Buddleja</taxon>
    </lineage>
</organism>
<gene>
    <name evidence="1" type="ORF">BUALT_Bualt06G0006400</name>
</gene>
<dbReference type="Gene3D" id="2.40.70.10">
    <property type="entry name" value="Acid Proteases"/>
    <property type="match status" value="1"/>
</dbReference>
<dbReference type="AlphaFoldDB" id="A0AAV6XME7"/>
<dbReference type="Pfam" id="PF13650">
    <property type="entry name" value="Asp_protease_2"/>
    <property type="match status" value="1"/>
</dbReference>
<protein>
    <submittedName>
        <fullName evidence="1">Uncharacterized protein</fullName>
    </submittedName>
</protein>
<comment type="caution">
    <text evidence="1">The sequence shown here is derived from an EMBL/GenBank/DDBJ whole genome shotgun (WGS) entry which is preliminary data.</text>
</comment>
<reference evidence="1" key="1">
    <citation type="submission" date="2019-10" db="EMBL/GenBank/DDBJ databases">
        <authorList>
            <person name="Zhang R."/>
            <person name="Pan Y."/>
            <person name="Wang J."/>
            <person name="Ma R."/>
            <person name="Yu S."/>
        </authorList>
    </citation>
    <scope>NUCLEOTIDE SEQUENCE</scope>
    <source>
        <strain evidence="1">LA-IB0</strain>
        <tissue evidence="1">Leaf</tissue>
    </source>
</reference>
<name>A0AAV6XME7_9LAMI</name>
<keyword evidence="2" id="KW-1185">Reference proteome</keyword>
<sequence>MRAPAMSPVMAVRASRRRLNWNLHHHRNRQISEELPSYSKLAAAIFEGDNPRNWIIRCNRYFQIISTIPEDQKVPLVAVHLDGKAYMWFQGFVEGADLPTWLNSSLQFWREEEEMAYQHDSVCHDERSEEVLIDDMTISLNALSGNTYMNTLRAKGYFNHKDIQIIIDSGSTHCFLDETTAKQLGCTLEYTTPMMVSVADGSKMVSRTISPDFTWTIQGHKFTYPIRIIKLGGCDMVLGGD</sequence>
<evidence type="ECO:0000313" key="1">
    <source>
        <dbReference type="EMBL" id="KAG8380350.1"/>
    </source>
</evidence>